<dbReference type="GO" id="GO:0046872">
    <property type="term" value="F:metal ion binding"/>
    <property type="evidence" value="ECO:0007669"/>
    <property type="project" value="UniProtKB-KW"/>
</dbReference>
<dbReference type="PANTHER" id="PTHR11228:SF7">
    <property type="entry name" value="PQQA PEPTIDE CYCLASE"/>
    <property type="match status" value="1"/>
</dbReference>
<evidence type="ECO:0000256" key="4">
    <source>
        <dbReference type="ARBA" id="ARBA00023004"/>
    </source>
</evidence>
<dbReference type="PANTHER" id="PTHR11228">
    <property type="entry name" value="RADICAL SAM DOMAIN PROTEIN"/>
    <property type="match status" value="1"/>
</dbReference>
<evidence type="ECO:0000256" key="1">
    <source>
        <dbReference type="ARBA" id="ARBA00001966"/>
    </source>
</evidence>
<dbReference type="GO" id="GO:0003824">
    <property type="term" value="F:catalytic activity"/>
    <property type="evidence" value="ECO:0007669"/>
    <property type="project" value="InterPro"/>
</dbReference>
<dbReference type="Gene3D" id="3.20.20.70">
    <property type="entry name" value="Aldolase class I"/>
    <property type="match status" value="1"/>
</dbReference>
<dbReference type="InterPro" id="IPR013785">
    <property type="entry name" value="Aldolase_TIM"/>
</dbReference>
<dbReference type="CDD" id="cd01335">
    <property type="entry name" value="Radical_SAM"/>
    <property type="match status" value="1"/>
</dbReference>
<accession>A0A376G2V5</accession>
<keyword evidence="4" id="KW-0408">Iron</keyword>
<comment type="cofactor">
    <cofactor evidence="1">
        <name>[4Fe-4S] cluster</name>
        <dbReference type="ChEBI" id="CHEBI:49883"/>
    </cofactor>
</comment>
<reference evidence="7 8" key="1">
    <citation type="submission" date="2018-06" db="EMBL/GenBank/DDBJ databases">
        <authorList>
            <consortium name="Pathogen Informatics"/>
            <person name="Doyle S."/>
        </authorList>
    </citation>
    <scope>NUCLEOTIDE SEQUENCE [LARGE SCALE GENOMIC DNA]</scope>
    <source>
        <strain evidence="7 8">NCTC13456</strain>
    </source>
</reference>
<protein>
    <submittedName>
        <fullName evidence="7">Molybdenum cofactor biosynthesis protein A</fullName>
    </submittedName>
</protein>
<evidence type="ECO:0000259" key="6">
    <source>
        <dbReference type="PROSITE" id="PS51918"/>
    </source>
</evidence>
<evidence type="ECO:0000256" key="5">
    <source>
        <dbReference type="ARBA" id="ARBA00023014"/>
    </source>
</evidence>
<sequence>MNVYKLLKLNWLIKNHRIKFLGMYLLHKTNQRYIAVNFDPVMACNLRCKMCYFTDENYVKKTKGIFPKEDLSILADKMFGRALKLQIGCGTEPTLYKDLAQIVSLGKAHKVPYISLTTNANLLTKEKVKELVDNGLNEFTISLHGVHQEAYENFMGKASFDKFHEALQAIYEEKKNNPNLILRINYTFNKDNFLELMDFFAMYGQYEPNILQIRPMKSMGDTEYQDTDISSLKDSYDSVLREIKTESKNREMTLLATSTYDELVNATNVESLVYNYTYCYIRPGYTWKDEFDYKKDTFNDFSKKIGLSKELLKNAFSSKKQMDKLKTKTSLNYNIIE</sequence>
<keyword evidence="3" id="KW-0479">Metal-binding</keyword>
<dbReference type="EMBL" id="UFXS01000001">
    <property type="protein sequence ID" value="STD53327.1"/>
    <property type="molecule type" value="Genomic_DNA"/>
</dbReference>
<evidence type="ECO:0000256" key="3">
    <source>
        <dbReference type="ARBA" id="ARBA00022723"/>
    </source>
</evidence>
<dbReference type="InterPro" id="IPR050377">
    <property type="entry name" value="Radical_SAM_PqqE_MftC-like"/>
</dbReference>
<dbReference type="RefSeq" id="WP_038336547.1">
    <property type="nucleotide sequence ID" value="NZ_JSYQ01000026.1"/>
</dbReference>
<evidence type="ECO:0000313" key="8">
    <source>
        <dbReference type="Proteomes" id="UP000254737"/>
    </source>
</evidence>
<gene>
    <name evidence="7" type="ORF">NCTC13456_00435</name>
</gene>
<dbReference type="SFLD" id="SFLDS00029">
    <property type="entry name" value="Radical_SAM"/>
    <property type="match status" value="1"/>
</dbReference>
<dbReference type="InterPro" id="IPR058240">
    <property type="entry name" value="rSAM_sf"/>
</dbReference>
<dbReference type="SFLD" id="SFLDG01067">
    <property type="entry name" value="SPASM/twitch_domain_containing"/>
    <property type="match status" value="1"/>
</dbReference>
<dbReference type="PROSITE" id="PS51918">
    <property type="entry name" value="RADICAL_SAM"/>
    <property type="match status" value="1"/>
</dbReference>
<organism evidence="7 8">
    <name type="scientific">Empedobacter falsenii</name>
    <dbReference type="NCBI Taxonomy" id="343874"/>
    <lineage>
        <taxon>Bacteria</taxon>
        <taxon>Pseudomonadati</taxon>
        <taxon>Bacteroidota</taxon>
        <taxon>Flavobacteriia</taxon>
        <taxon>Flavobacteriales</taxon>
        <taxon>Weeksellaceae</taxon>
        <taxon>Empedobacter</taxon>
    </lineage>
</organism>
<name>A0A376G2V5_9FLAO</name>
<dbReference type="AlphaFoldDB" id="A0A376G2V5"/>
<dbReference type="Proteomes" id="UP000254737">
    <property type="component" value="Unassembled WGS sequence"/>
</dbReference>
<dbReference type="GO" id="GO:0051536">
    <property type="term" value="F:iron-sulfur cluster binding"/>
    <property type="evidence" value="ECO:0007669"/>
    <property type="project" value="UniProtKB-KW"/>
</dbReference>
<keyword evidence="5" id="KW-0411">Iron-sulfur</keyword>
<feature type="domain" description="Radical SAM core" evidence="6">
    <location>
        <begin position="28"/>
        <end position="261"/>
    </location>
</feature>
<dbReference type="OrthoDB" id="9808591at2"/>
<keyword evidence="2" id="KW-0949">S-adenosyl-L-methionine</keyword>
<evidence type="ECO:0000256" key="2">
    <source>
        <dbReference type="ARBA" id="ARBA00022691"/>
    </source>
</evidence>
<proteinExistence type="predicted"/>
<evidence type="ECO:0000313" key="7">
    <source>
        <dbReference type="EMBL" id="STD53327.1"/>
    </source>
</evidence>
<dbReference type="InterPro" id="IPR007197">
    <property type="entry name" value="rSAM"/>
</dbReference>
<dbReference type="SUPFAM" id="SSF102114">
    <property type="entry name" value="Radical SAM enzymes"/>
    <property type="match status" value="1"/>
</dbReference>
<dbReference type="Pfam" id="PF04055">
    <property type="entry name" value="Radical_SAM"/>
    <property type="match status" value="1"/>
</dbReference>
<dbReference type="STRING" id="343874.GCA_000805695_01771"/>